<gene>
    <name evidence="1" type="ORF">K6K13_02055</name>
</gene>
<dbReference type="SUPFAM" id="SSF69047">
    <property type="entry name" value="Hypothetical protein YjbJ"/>
    <property type="match status" value="1"/>
</dbReference>
<protein>
    <submittedName>
        <fullName evidence="1">Stress-response protein</fullName>
    </submittedName>
</protein>
<proteinExistence type="predicted"/>
<dbReference type="EMBL" id="CP081864">
    <property type="protein sequence ID" value="QZN96281.1"/>
    <property type="molecule type" value="Genomic_DNA"/>
</dbReference>
<evidence type="ECO:0000313" key="1">
    <source>
        <dbReference type="EMBL" id="QZN96281.1"/>
    </source>
</evidence>
<name>A0ABX9ANB2_9ENTR</name>
<organism evidence="1 2">
    <name type="scientific">Symbiopectobacterium purcellii</name>
    <dbReference type="NCBI Taxonomy" id="2871826"/>
    <lineage>
        <taxon>Bacteria</taxon>
        <taxon>Pseudomonadati</taxon>
        <taxon>Pseudomonadota</taxon>
        <taxon>Gammaproteobacteria</taxon>
        <taxon>Enterobacterales</taxon>
        <taxon>Enterobacteriaceae</taxon>
    </lineage>
</organism>
<evidence type="ECO:0000313" key="2">
    <source>
        <dbReference type="Proteomes" id="UP000825886"/>
    </source>
</evidence>
<dbReference type="InterPro" id="IPR036629">
    <property type="entry name" value="YjbJ_sf"/>
</dbReference>
<sequence length="70" mass="7976">MNSDIVVGRWKQLRGNFWALWAEWFDSDCAWLESNNDYLAGILQEDYGLQEGDELSDSIVQVGKGSPTLH</sequence>
<dbReference type="Gene3D" id="1.10.1470.10">
    <property type="entry name" value="YjbJ"/>
    <property type="match status" value="1"/>
</dbReference>
<reference evidence="1 2" key="1">
    <citation type="submission" date="2021-08" db="EMBL/GenBank/DDBJ databases">
        <title>Culture and genomic analysis of Symbiopectobacterium purcellii sp. nov. gen. nov., isolated from the leafhopper Empoasca decipiens.</title>
        <authorList>
            <person name="Nadal-Jimenez P."/>
            <person name="Siozios S."/>
            <person name="Halliday N."/>
            <person name="Camara M."/>
            <person name="Hurst G.D.D."/>
        </authorList>
    </citation>
    <scope>NUCLEOTIDE SEQUENCE [LARGE SCALE GENOMIC DNA]</scope>
    <source>
        <strain evidence="1 2">SyEd1</strain>
    </source>
</reference>
<dbReference type="RefSeq" id="WP_222159334.1">
    <property type="nucleotide sequence ID" value="NZ_CP081864.1"/>
</dbReference>
<accession>A0ABX9ANB2</accession>
<keyword evidence="2" id="KW-1185">Reference proteome</keyword>
<dbReference type="Proteomes" id="UP000825886">
    <property type="component" value="Chromosome"/>
</dbReference>